<dbReference type="PROSITE" id="PS51257">
    <property type="entry name" value="PROKAR_LIPOPROTEIN"/>
    <property type="match status" value="1"/>
</dbReference>
<name>A0A2T0X6H0_9RHOB</name>
<dbReference type="AlphaFoldDB" id="A0A2T0X6H0"/>
<keyword evidence="2" id="KW-1185">Reference proteome</keyword>
<dbReference type="EMBL" id="PVTT01000001">
    <property type="protein sequence ID" value="PRY94529.1"/>
    <property type="molecule type" value="Genomic_DNA"/>
</dbReference>
<sequence length="83" mass="8640">MIRVLSLPLAVLVGCGGGDECSDARLRERLDAIAPRARALALADPEAAGALVPELRDVADRLARDGDRAAACEAVADLEAAFR</sequence>
<reference evidence="1 2" key="1">
    <citation type="submission" date="2018-03" db="EMBL/GenBank/DDBJ databases">
        <title>Genomic Encyclopedia of Archaeal and Bacterial Type Strains, Phase II (KMG-II): from individual species to whole genera.</title>
        <authorList>
            <person name="Goeker M."/>
        </authorList>
    </citation>
    <scope>NUCLEOTIDE SEQUENCE [LARGE SCALE GENOMIC DNA]</scope>
    <source>
        <strain evidence="1 2">DSM 29318</strain>
    </source>
</reference>
<dbReference type="Proteomes" id="UP000238801">
    <property type="component" value="Unassembled WGS sequence"/>
</dbReference>
<evidence type="ECO:0000313" key="1">
    <source>
        <dbReference type="EMBL" id="PRY94529.1"/>
    </source>
</evidence>
<protein>
    <submittedName>
        <fullName evidence="1">Uncharacterized protein</fullName>
    </submittedName>
</protein>
<gene>
    <name evidence="1" type="ORF">BCF33_0120</name>
</gene>
<comment type="caution">
    <text evidence="1">The sequence shown here is derived from an EMBL/GenBank/DDBJ whole genome shotgun (WGS) entry which is preliminary data.</text>
</comment>
<organism evidence="1 2">
    <name type="scientific">Hasllibacter halocynthiae</name>
    <dbReference type="NCBI Taxonomy" id="595589"/>
    <lineage>
        <taxon>Bacteria</taxon>
        <taxon>Pseudomonadati</taxon>
        <taxon>Pseudomonadota</taxon>
        <taxon>Alphaproteobacteria</taxon>
        <taxon>Rhodobacterales</taxon>
        <taxon>Roseobacteraceae</taxon>
        <taxon>Hasllibacter</taxon>
    </lineage>
</organism>
<dbReference type="RefSeq" id="WP_106159022.1">
    <property type="nucleotide sequence ID" value="NZ_PVTT01000001.1"/>
</dbReference>
<evidence type="ECO:0000313" key="2">
    <source>
        <dbReference type="Proteomes" id="UP000238801"/>
    </source>
</evidence>
<accession>A0A2T0X6H0</accession>
<proteinExistence type="predicted"/>